<dbReference type="RefSeq" id="WP_345825323.1">
    <property type="nucleotide sequence ID" value="NZ_JBDIML010000003.1"/>
</dbReference>
<evidence type="ECO:0000313" key="3">
    <source>
        <dbReference type="Proteomes" id="UP001444625"/>
    </source>
</evidence>
<dbReference type="InterPro" id="IPR029002">
    <property type="entry name" value="PLPC/GPLD1"/>
</dbReference>
<dbReference type="Pfam" id="PF00882">
    <property type="entry name" value="Zn_dep_PLPC"/>
    <property type="match status" value="1"/>
</dbReference>
<organism evidence="2 3">
    <name type="scientific">Ornithinibacillus xuwenensis</name>
    <dbReference type="NCBI Taxonomy" id="3144668"/>
    <lineage>
        <taxon>Bacteria</taxon>
        <taxon>Bacillati</taxon>
        <taxon>Bacillota</taxon>
        <taxon>Bacilli</taxon>
        <taxon>Bacillales</taxon>
        <taxon>Bacillaceae</taxon>
        <taxon>Ornithinibacillus</taxon>
    </lineage>
</organism>
<reference evidence="2 3" key="1">
    <citation type="submission" date="2024-05" db="EMBL/GenBank/DDBJ databases">
        <authorList>
            <person name="Haq I."/>
            <person name="Ullah Z."/>
            <person name="Ahmad R."/>
            <person name="Li M."/>
            <person name="Tong Y."/>
        </authorList>
    </citation>
    <scope>NUCLEOTIDE SEQUENCE [LARGE SCALE GENOMIC DNA]</scope>
    <source>
        <strain evidence="2 3">16A2E</strain>
    </source>
</reference>
<feature type="domain" description="Phospholipase C/D" evidence="1">
    <location>
        <begin position="6"/>
        <end position="85"/>
    </location>
</feature>
<comment type="caution">
    <text evidence="2">The sequence shown here is derived from an EMBL/GenBank/DDBJ whole genome shotgun (WGS) entry which is preliminary data.</text>
</comment>
<proteinExistence type="predicted"/>
<protein>
    <submittedName>
        <fullName evidence="2">Zinc dependent phospholipase C family protein</fullName>
    </submittedName>
</protein>
<dbReference type="EMBL" id="JBDIML010000003">
    <property type="protein sequence ID" value="MEN2767857.1"/>
    <property type="molecule type" value="Genomic_DNA"/>
</dbReference>
<accession>A0ABU9XHU1</accession>
<name>A0ABU9XHU1_9BACI</name>
<keyword evidence="3" id="KW-1185">Reference proteome</keyword>
<sequence>MGSRIMHLIIAKQIAEQFSIQDKNAFLLGGIAPDAVSPKEKSHYFEGDTERYTRTIAYEKFIHNYHQKSDYVLGYYTHLIADYVWLKGFYLGWLKNRMNADNNLYEKYHQDFRLLNGKLLHHYQISKDILENVNFNTIHDLDEVKVRDVVGFVPYVKGDFNYKKETLNDSLQVFSFQQIIGYLETSIEIGLMRMKEAGIT</sequence>
<evidence type="ECO:0000259" key="1">
    <source>
        <dbReference type="Pfam" id="PF00882"/>
    </source>
</evidence>
<evidence type="ECO:0000313" key="2">
    <source>
        <dbReference type="EMBL" id="MEN2767857.1"/>
    </source>
</evidence>
<gene>
    <name evidence="2" type="ORF">ABC228_11705</name>
</gene>
<dbReference type="Proteomes" id="UP001444625">
    <property type="component" value="Unassembled WGS sequence"/>
</dbReference>